<dbReference type="InterPro" id="IPR004821">
    <property type="entry name" value="Cyt_trans-like"/>
</dbReference>
<evidence type="ECO:0000256" key="8">
    <source>
        <dbReference type="ARBA" id="ARBA00023027"/>
    </source>
</evidence>
<dbReference type="AlphaFoldDB" id="A0A1M4V1S7"/>
<dbReference type="HAMAP" id="MF_00244">
    <property type="entry name" value="NaMN_adenylyltr"/>
    <property type="match status" value="1"/>
</dbReference>
<sequence>MEKLKVGILGGTFNPIHYGHLLLAESARDRLGLDKVVFIPTGNNPFKTTDWDIDASHRYELAKRGIESNGYFEISDIEIKREGYTYTIDTLKELEKAYPGDELYLIVGADIVFEIDAWKQAEEVLKKISLVTTFRPGYDQDRLDTRVEELKELYHARILKLYTPEMDISSSEIRSRVKHGYSIKYLLPENVEEYIYQQNLYR</sequence>
<dbReference type="GO" id="GO:0004515">
    <property type="term" value="F:nicotinate-nucleotide adenylyltransferase activity"/>
    <property type="evidence" value="ECO:0007669"/>
    <property type="project" value="UniProtKB-UniRule"/>
</dbReference>
<comment type="function">
    <text evidence="1 10">Catalyzes the reversible adenylation of nicotinate mononucleotide (NaMN) to nicotinic acid adenine dinucleotide (NaAD).</text>
</comment>
<comment type="pathway">
    <text evidence="2 10">Cofactor biosynthesis; NAD(+) biosynthesis; deamido-NAD(+) from nicotinate D-ribonucleotide: step 1/1.</text>
</comment>
<organism evidence="12 13">
    <name type="scientific">Alkalibacter saccharofermentans DSM 14828</name>
    <dbReference type="NCBI Taxonomy" id="1120975"/>
    <lineage>
        <taxon>Bacteria</taxon>
        <taxon>Bacillati</taxon>
        <taxon>Bacillota</taxon>
        <taxon>Clostridia</taxon>
        <taxon>Eubacteriales</taxon>
        <taxon>Eubacteriaceae</taxon>
        <taxon>Alkalibacter</taxon>
    </lineage>
</organism>
<reference evidence="12 13" key="1">
    <citation type="submission" date="2016-11" db="EMBL/GenBank/DDBJ databases">
        <authorList>
            <person name="Jaros S."/>
            <person name="Januszkiewicz K."/>
            <person name="Wedrychowicz H."/>
        </authorList>
    </citation>
    <scope>NUCLEOTIDE SEQUENCE [LARGE SCALE GENOMIC DNA]</scope>
    <source>
        <strain evidence="12 13">DSM 14828</strain>
    </source>
</reference>
<dbReference type="PANTHER" id="PTHR39321">
    <property type="entry name" value="NICOTINATE-NUCLEOTIDE ADENYLYLTRANSFERASE-RELATED"/>
    <property type="match status" value="1"/>
</dbReference>
<dbReference type="GO" id="GO:0005524">
    <property type="term" value="F:ATP binding"/>
    <property type="evidence" value="ECO:0007669"/>
    <property type="project" value="UniProtKB-KW"/>
</dbReference>
<comment type="catalytic activity">
    <reaction evidence="9 10">
        <text>nicotinate beta-D-ribonucleotide + ATP + H(+) = deamido-NAD(+) + diphosphate</text>
        <dbReference type="Rhea" id="RHEA:22860"/>
        <dbReference type="ChEBI" id="CHEBI:15378"/>
        <dbReference type="ChEBI" id="CHEBI:30616"/>
        <dbReference type="ChEBI" id="CHEBI:33019"/>
        <dbReference type="ChEBI" id="CHEBI:57502"/>
        <dbReference type="ChEBI" id="CHEBI:58437"/>
        <dbReference type="EC" id="2.7.7.18"/>
    </reaction>
</comment>
<dbReference type="RefSeq" id="WP_073269874.1">
    <property type="nucleotide sequence ID" value="NZ_FQTU01000004.1"/>
</dbReference>
<dbReference type="EMBL" id="FQTU01000004">
    <property type="protein sequence ID" value="SHE62934.1"/>
    <property type="molecule type" value="Genomic_DNA"/>
</dbReference>
<evidence type="ECO:0000259" key="11">
    <source>
        <dbReference type="Pfam" id="PF01467"/>
    </source>
</evidence>
<keyword evidence="5 10" id="KW-0548">Nucleotidyltransferase</keyword>
<dbReference type="SUPFAM" id="SSF52374">
    <property type="entry name" value="Nucleotidylyl transferase"/>
    <property type="match status" value="1"/>
</dbReference>
<evidence type="ECO:0000313" key="13">
    <source>
        <dbReference type="Proteomes" id="UP000184251"/>
    </source>
</evidence>
<protein>
    <recommendedName>
        <fullName evidence="10">Probable nicotinate-nucleotide adenylyltransferase</fullName>
        <ecNumber evidence="10">2.7.7.18</ecNumber>
    </recommendedName>
    <alternativeName>
        <fullName evidence="10">Deamido-NAD(+) diphosphorylase</fullName>
    </alternativeName>
    <alternativeName>
        <fullName evidence="10">Deamido-NAD(+) pyrophosphorylase</fullName>
    </alternativeName>
    <alternativeName>
        <fullName evidence="10">Nicotinate mononucleotide adenylyltransferase</fullName>
        <shortName evidence="10">NaMN adenylyltransferase</shortName>
    </alternativeName>
</protein>
<keyword evidence="7 10" id="KW-0067">ATP-binding</keyword>
<dbReference type="NCBIfam" id="TIGR00125">
    <property type="entry name" value="cyt_tran_rel"/>
    <property type="match status" value="1"/>
</dbReference>
<dbReference type="Proteomes" id="UP000184251">
    <property type="component" value="Unassembled WGS sequence"/>
</dbReference>
<keyword evidence="13" id="KW-1185">Reference proteome</keyword>
<evidence type="ECO:0000256" key="2">
    <source>
        <dbReference type="ARBA" id="ARBA00005019"/>
    </source>
</evidence>
<evidence type="ECO:0000256" key="5">
    <source>
        <dbReference type="ARBA" id="ARBA00022695"/>
    </source>
</evidence>
<dbReference type="PANTHER" id="PTHR39321:SF3">
    <property type="entry name" value="PHOSPHOPANTETHEINE ADENYLYLTRANSFERASE"/>
    <property type="match status" value="1"/>
</dbReference>
<dbReference type="NCBIfam" id="NF000840">
    <property type="entry name" value="PRK00071.1-3"/>
    <property type="match status" value="1"/>
</dbReference>
<keyword evidence="4 10" id="KW-0808">Transferase</keyword>
<dbReference type="InterPro" id="IPR014729">
    <property type="entry name" value="Rossmann-like_a/b/a_fold"/>
</dbReference>
<name>A0A1M4V1S7_9FIRM</name>
<dbReference type="InterPro" id="IPR005248">
    <property type="entry name" value="NadD/NMNAT"/>
</dbReference>
<evidence type="ECO:0000256" key="4">
    <source>
        <dbReference type="ARBA" id="ARBA00022679"/>
    </source>
</evidence>
<dbReference type="GO" id="GO:0009435">
    <property type="term" value="P:NAD+ biosynthetic process"/>
    <property type="evidence" value="ECO:0007669"/>
    <property type="project" value="UniProtKB-UniRule"/>
</dbReference>
<dbReference type="Gene3D" id="3.40.50.620">
    <property type="entry name" value="HUPs"/>
    <property type="match status" value="1"/>
</dbReference>
<gene>
    <name evidence="10" type="primary">nadD</name>
    <name evidence="12" type="ORF">SAMN02746064_00890</name>
</gene>
<dbReference type="NCBIfam" id="TIGR00482">
    <property type="entry name" value="nicotinate (nicotinamide) nucleotide adenylyltransferase"/>
    <property type="match status" value="1"/>
</dbReference>
<keyword evidence="3 10" id="KW-0662">Pyridine nucleotide biosynthesis</keyword>
<evidence type="ECO:0000256" key="6">
    <source>
        <dbReference type="ARBA" id="ARBA00022741"/>
    </source>
</evidence>
<dbReference type="OrthoDB" id="5295945at2"/>
<keyword evidence="8 10" id="KW-0520">NAD</keyword>
<keyword evidence="6 10" id="KW-0547">Nucleotide-binding</keyword>
<dbReference type="EC" id="2.7.7.18" evidence="10"/>
<evidence type="ECO:0000313" key="12">
    <source>
        <dbReference type="EMBL" id="SHE62934.1"/>
    </source>
</evidence>
<dbReference type="STRING" id="1120975.SAMN02746064_00890"/>
<proteinExistence type="inferred from homology"/>
<evidence type="ECO:0000256" key="10">
    <source>
        <dbReference type="HAMAP-Rule" id="MF_00244"/>
    </source>
</evidence>
<feature type="domain" description="Cytidyltransferase-like" evidence="11">
    <location>
        <begin position="8"/>
        <end position="176"/>
    </location>
</feature>
<evidence type="ECO:0000256" key="9">
    <source>
        <dbReference type="ARBA" id="ARBA00048721"/>
    </source>
</evidence>
<evidence type="ECO:0000256" key="3">
    <source>
        <dbReference type="ARBA" id="ARBA00022642"/>
    </source>
</evidence>
<dbReference type="Pfam" id="PF01467">
    <property type="entry name" value="CTP_transf_like"/>
    <property type="match status" value="1"/>
</dbReference>
<evidence type="ECO:0000256" key="7">
    <source>
        <dbReference type="ARBA" id="ARBA00022840"/>
    </source>
</evidence>
<dbReference type="UniPathway" id="UPA00253">
    <property type="reaction ID" value="UER00332"/>
</dbReference>
<accession>A0A1M4V1S7</accession>
<dbReference type="CDD" id="cd02165">
    <property type="entry name" value="NMNAT"/>
    <property type="match status" value="1"/>
</dbReference>
<comment type="similarity">
    <text evidence="10">Belongs to the NadD family.</text>
</comment>
<evidence type="ECO:0000256" key="1">
    <source>
        <dbReference type="ARBA" id="ARBA00002324"/>
    </source>
</evidence>